<evidence type="ECO:0000313" key="2">
    <source>
        <dbReference type="Proteomes" id="UP000295719"/>
    </source>
</evidence>
<dbReference type="CDD" id="cd14729">
    <property type="entry name" value="RtxA-like"/>
    <property type="match status" value="1"/>
</dbReference>
<gene>
    <name evidence="1" type="ORF">EDC52_101160</name>
</gene>
<dbReference type="OrthoDB" id="6512503at2"/>
<dbReference type="Gene3D" id="3.40.50.11550">
    <property type="match status" value="1"/>
</dbReference>
<sequence length="1081" mass="123210">MNVESKDHQSFNYAFYPSSVNHGDKRRYSAGSLDKPFTIANARPMLFAPEKFNRPAKRTVSAPNPKGWLSRFIGIASPKTPSPEEGDASELTDILQQGAQLMNGCETANHERPAAGNVRRQSWTCLSKKLALGLGLMTLGTGAFAFGQHKWQQITPESIDIDDDVNNSTLYPLPSSGMALRIDMYPPPDTEAIGEYMPPMAEAYVLPKTTTTTETIQPEDVGIELLDFSCMAQRQNLSLAQVLRQIGKTLANPVLELAREAQIVHFFNRFGRCPSAEDINHLIFITSKVDAMMSIITSLIPNANALIIMQRIGGPAFQMIADDIEGKEINVNLLDEVDSQALFLAKSIVEFSPKNENGKVNENEITIPKNILIKDGKFLSPIQGKLYEITYEKDFFFASRGAEKRQVRYSHEENAWIFSDISANLKPHVNDIERELIDNNENMVLQRKKETFQFDSSIATEIKNISPIDLNSASLANPDRWGIYTYFQTGIKKRLSAIKVDGRYYKVNRLSGKGTFEVGDKSDLEIIRFDNIYYKSRKKEKAKLDYSSCRIARSPTSQCAHFSSGLIEILEKNQHLGIPEIEMPDYRLDHSRPGLYRNSKNKLFIKYNDVFFKLNPENRRKPDEIFSIMAKKSGSILRIVKRRKVAELCVSREKGRYYLNTSIENMMESAGTSREAAALHSAIVNMPVRGYHAYEIPAKLRETIKAIPRTMLKDNHELTHSETRLGPVVDHYRRIAKKLRADTDIFFENNYIGNPAYSDRPDIPSFAPSTASNKIIEELYSKTDGIVIGEYHSSVASKKFLIENMATFYDQGVRTLYLEHFQSDMHQADLDSYFETGCMPKKLRNFVIKLDREQYTDPLKKYNFLETLKAAQKEKIRPVAIDSFISYYDPAMRMVYNRIRVMNYYAHLVISENQIKNPKKWISLVGSSHMNMAYAIPGVAELNRAIGIRFEDVGIGKPDNIQKDYGTATYSGNTSKGVILQGDLLISIGTQEQEMLSRFSDLNAMLNTRKKFTIREFRGKNYLFYKNINRDLMKAPIEFVDNKFYLASHNIHWKNICEMRFDRLSELVTVLTHGEKMKFVV</sequence>
<dbReference type="SUPFAM" id="SSF159501">
    <property type="entry name" value="EreA/ChaN-like"/>
    <property type="match status" value="1"/>
</dbReference>
<dbReference type="AlphaFoldDB" id="A0A4R3Z225"/>
<reference evidence="1 2" key="1">
    <citation type="submission" date="2019-03" db="EMBL/GenBank/DDBJ databases">
        <title>Genomic Encyclopedia of Type Strains, Phase IV (KMG-IV): sequencing the most valuable type-strain genomes for metagenomic binning, comparative biology and taxonomic classification.</title>
        <authorList>
            <person name="Goeker M."/>
        </authorList>
    </citation>
    <scope>NUCLEOTIDE SEQUENCE [LARGE SCALE GENOMIC DNA]</scope>
    <source>
        <strain evidence="1 2">DSM 19580</strain>
    </source>
</reference>
<organism evidence="1 2">
    <name type="scientific">Biostraticola tofi</name>
    <dbReference type="NCBI Taxonomy" id="466109"/>
    <lineage>
        <taxon>Bacteria</taxon>
        <taxon>Pseudomonadati</taxon>
        <taxon>Pseudomonadota</taxon>
        <taxon>Gammaproteobacteria</taxon>
        <taxon>Enterobacterales</taxon>
        <taxon>Bruguierivoracaceae</taxon>
        <taxon>Biostraticola</taxon>
    </lineage>
</organism>
<keyword evidence="2" id="KW-1185">Reference proteome</keyword>
<name>A0A4R3Z225_9GAMM</name>
<comment type="caution">
    <text evidence="1">The sequence shown here is derived from an EMBL/GenBank/DDBJ whole genome shotgun (WGS) entry which is preliminary data.</text>
</comment>
<dbReference type="Proteomes" id="UP000295719">
    <property type="component" value="Unassembled WGS sequence"/>
</dbReference>
<dbReference type="RefSeq" id="WP_131863364.1">
    <property type="nucleotide sequence ID" value="NZ_SMCR01000001.1"/>
</dbReference>
<proteinExistence type="predicted"/>
<protein>
    <submittedName>
        <fullName evidence="1">Multifunctional autoprocessing RTX toxin-like protein</fullName>
    </submittedName>
</protein>
<evidence type="ECO:0000313" key="1">
    <source>
        <dbReference type="EMBL" id="TCV99823.1"/>
    </source>
</evidence>
<dbReference type="EMBL" id="SMCR01000001">
    <property type="protein sequence ID" value="TCV99823.1"/>
    <property type="molecule type" value="Genomic_DNA"/>
</dbReference>
<accession>A0A4R3Z225</accession>